<name>A0A5M8NWW6_9BACT</name>
<evidence type="ECO:0000313" key="2">
    <source>
        <dbReference type="Proteomes" id="UP000324575"/>
    </source>
</evidence>
<dbReference type="EMBL" id="SNRX01000025">
    <property type="protein sequence ID" value="KAA6301170.1"/>
    <property type="molecule type" value="Genomic_DNA"/>
</dbReference>
<protein>
    <submittedName>
        <fullName evidence="1">Uncharacterized protein</fullName>
    </submittedName>
</protein>
<proteinExistence type="predicted"/>
<evidence type="ECO:0000313" key="1">
    <source>
        <dbReference type="EMBL" id="KAA6301170.1"/>
    </source>
</evidence>
<gene>
    <name evidence="1" type="ORF">EZS26_002691</name>
</gene>
<sequence length="62" mass="7115">MKRFKRHKDYGFWDQDIRLSKLSLLGDPLERLNNGIDFEICKETLENNISKIAGNIGMSGGM</sequence>
<accession>A0A5M8NWW6</accession>
<comment type="caution">
    <text evidence="1">The sequence shown here is derived from an EMBL/GenBank/DDBJ whole genome shotgun (WGS) entry which is preliminary data.</text>
</comment>
<organism evidence="1 2">
    <name type="scientific">Candidatus Ordinivivax streblomastigis</name>
    <dbReference type="NCBI Taxonomy" id="2540710"/>
    <lineage>
        <taxon>Bacteria</taxon>
        <taxon>Pseudomonadati</taxon>
        <taxon>Bacteroidota</taxon>
        <taxon>Bacteroidia</taxon>
        <taxon>Bacteroidales</taxon>
        <taxon>Candidatus Ordinivivax</taxon>
    </lineage>
</organism>
<dbReference type="AlphaFoldDB" id="A0A5M8NWW6"/>
<dbReference type="Proteomes" id="UP000324575">
    <property type="component" value="Unassembled WGS sequence"/>
</dbReference>
<reference evidence="1 2" key="1">
    <citation type="submission" date="2019-03" db="EMBL/GenBank/DDBJ databases">
        <title>Single cell metagenomics reveals metabolic interactions within the superorganism composed of flagellate Streblomastix strix and complex community of Bacteroidetes bacteria on its surface.</title>
        <authorList>
            <person name="Treitli S.C."/>
            <person name="Kolisko M."/>
            <person name="Husnik F."/>
            <person name="Keeling P."/>
            <person name="Hampl V."/>
        </authorList>
    </citation>
    <scope>NUCLEOTIDE SEQUENCE [LARGE SCALE GENOMIC DNA]</scope>
    <source>
        <strain evidence="1">St1</strain>
    </source>
</reference>